<accession>A0A9D5A9J7</accession>
<dbReference type="PANTHER" id="PTHR34802:SF1">
    <property type="entry name" value="CHORISMATE SYNTHASE"/>
    <property type="match status" value="1"/>
</dbReference>
<dbReference type="OrthoDB" id="826428at2759"/>
<dbReference type="Proteomes" id="UP001058974">
    <property type="component" value="Chromosome 6"/>
</dbReference>
<feature type="compositionally biased region" description="Low complexity" evidence="1">
    <location>
        <begin position="108"/>
        <end position="125"/>
    </location>
</feature>
<proteinExistence type="predicted"/>
<keyword evidence="3" id="KW-1185">Reference proteome</keyword>
<evidence type="ECO:0000313" key="2">
    <source>
        <dbReference type="EMBL" id="KAI5400359.1"/>
    </source>
</evidence>
<evidence type="ECO:0000256" key="1">
    <source>
        <dbReference type="SAM" id="MobiDB-lite"/>
    </source>
</evidence>
<protein>
    <submittedName>
        <fullName evidence="2">Uncharacterized protein</fullName>
    </submittedName>
</protein>
<organism evidence="2 3">
    <name type="scientific">Pisum sativum</name>
    <name type="common">Garden pea</name>
    <name type="synonym">Lathyrus oleraceus</name>
    <dbReference type="NCBI Taxonomy" id="3888"/>
    <lineage>
        <taxon>Eukaryota</taxon>
        <taxon>Viridiplantae</taxon>
        <taxon>Streptophyta</taxon>
        <taxon>Embryophyta</taxon>
        <taxon>Tracheophyta</taxon>
        <taxon>Spermatophyta</taxon>
        <taxon>Magnoliopsida</taxon>
        <taxon>eudicotyledons</taxon>
        <taxon>Gunneridae</taxon>
        <taxon>Pentapetalae</taxon>
        <taxon>rosids</taxon>
        <taxon>fabids</taxon>
        <taxon>Fabales</taxon>
        <taxon>Fabaceae</taxon>
        <taxon>Papilionoideae</taxon>
        <taxon>50 kb inversion clade</taxon>
        <taxon>NPAAA clade</taxon>
        <taxon>Hologalegina</taxon>
        <taxon>IRL clade</taxon>
        <taxon>Fabeae</taxon>
        <taxon>Lathyrus</taxon>
    </lineage>
</organism>
<dbReference type="AlphaFoldDB" id="A0A9D5A9J7"/>
<dbReference type="Gramene" id="Psat0s1271g0040.1">
    <property type="protein sequence ID" value="Psat0s1271g0040.1.cds"/>
    <property type="gene ID" value="Psat0s1271g0040"/>
</dbReference>
<comment type="caution">
    <text evidence="2">The sequence shown here is derived from an EMBL/GenBank/DDBJ whole genome shotgun (WGS) entry which is preliminary data.</text>
</comment>
<sequence length="416" mass="46352">MSKEDRYAPLLAPSASDVYIEDPNKSSRISYTRSFLLSLAKAGGYRTLKLSKEIQFAMSCVYEGSLDLLPSPYSELDSVCQKVSASKVLDNVNLLHKSSKPYLPPCRNKALSSSSGDSNGSLKSDISGSSDCTNQEVQAELEKRRNVSPVKFANCDELWESYVYLEPPMIHDVQIQLDSEFKSSNTSFEDSSSSISGFTFPDEDSLITYDGPFSFSNLEVKILPSIDSFMSSPENNLIEDDLDSPTFDMIKNLVESVLDGDDADYDDDYYNFDNDNSCMDDIRVELVQHGARVAKLKLSYEPFHSNQLILGRDPFSLSSHSCTCGKIYDHGLRRFGFGADESMFQQDIMPSLEVPSWKEKTNLMQNCFEYQGPGYDCSVKGVPDSHGDGDGIFNQAVVDSFKDRKLGASQFAGEFY</sequence>
<reference evidence="2 3" key="1">
    <citation type="journal article" date="2022" name="Nat. Genet.">
        <title>Improved pea reference genome and pan-genome highlight genomic features and evolutionary characteristics.</title>
        <authorList>
            <person name="Yang T."/>
            <person name="Liu R."/>
            <person name="Luo Y."/>
            <person name="Hu S."/>
            <person name="Wang D."/>
            <person name="Wang C."/>
            <person name="Pandey M.K."/>
            <person name="Ge S."/>
            <person name="Xu Q."/>
            <person name="Li N."/>
            <person name="Li G."/>
            <person name="Huang Y."/>
            <person name="Saxena R.K."/>
            <person name="Ji Y."/>
            <person name="Li M."/>
            <person name="Yan X."/>
            <person name="He Y."/>
            <person name="Liu Y."/>
            <person name="Wang X."/>
            <person name="Xiang C."/>
            <person name="Varshney R.K."/>
            <person name="Ding H."/>
            <person name="Gao S."/>
            <person name="Zong X."/>
        </authorList>
    </citation>
    <scope>NUCLEOTIDE SEQUENCE [LARGE SCALE GENOMIC DNA]</scope>
    <source>
        <strain evidence="2 3">cv. Zhongwan 6</strain>
    </source>
</reference>
<dbReference type="Gramene" id="Psat06G0530100-T1">
    <property type="protein sequence ID" value="KAI5400359.1"/>
    <property type="gene ID" value="KIW84_065301"/>
</dbReference>
<dbReference type="EMBL" id="JAMSHJ010000006">
    <property type="protein sequence ID" value="KAI5400359.1"/>
    <property type="molecule type" value="Genomic_DNA"/>
</dbReference>
<dbReference type="PANTHER" id="PTHR34802">
    <property type="entry name" value="CHORISMATE SYNTHASE"/>
    <property type="match status" value="1"/>
</dbReference>
<dbReference type="Gramene" id="PSAT_LOCUS28057_t1">
    <property type="protein sequence ID" value="CAL5209460.1"/>
    <property type="gene ID" value="PSAT_LOCUS28057"/>
</dbReference>
<feature type="region of interest" description="Disordered" evidence="1">
    <location>
        <begin position="105"/>
        <end position="133"/>
    </location>
</feature>
<name>A0A9D5A9J7_PEA</name>
<gene>
    <name evidence="2" type="ORF">KIW84_065301</name>
</gene>
<evidence type="ECO:0000313" key="3">
    <source>
        <dbReference type="Proteomes" id="UP001058974"/>
    </source>
</evidence>